<evidence type="ECO:0000256" key="10">
    <source>
        <dbReference type="SAM" id="Phobius"/>
    </source>
</evidence>
<gene>
    <name evidence="12" type="ORF">COU90_03875</name>
</gene>
<dbReference type="InterPro" id="IPR028055">
    <property type="entry name" value="YidC/Oxa/ALB_C"/>
</dbReference>
<accession>A0A2M8KWB8</accession>
<keyword evidence="2" id="KW-0813">Transport</keyword>
<evidence type="ECO:0000256" key="8">
    <source>
        <dbReference type="ARBA" id="ARBA00023186"/>
    </source>
</evidence>
<keyword evidence="5" id="KW-0653">Protein transport</keyword>
<keyword evidence="4 9" id="KW-0812">Transmembrane</keyword>
<dbReference type="Pfam" id="PF02096">
    <property type="entry name" value="60KD_IMP"/>
    <property type="match status" value="1"/>
</dbReference>
<feature type="domain" description="Membrane insertase YidC/Oxa/ALB C-terminal" evidence="11">
    <location>
        <begin position="33"/>
        <end position="238"/>
    </location>
</feature>
<name>A0A2M8KWB8_9BACT</name>
<dbReference type="GO" id="GO:0032977">
    <property type="term" value="F:membrane insertase activity"/>
    <property type="evidence" value="ECO:0007669"/>
    <property type="project" value="InterPro"/>
</dbReference>
<evidence type="ECO:0000256" key="7">
    <source>
        <dbReference type="ARBA" id="ARBA00023136"/>
    </source>
</evidence>
<comment type="similarity">
    <text evidence="9">Belongs to the OXA1/ALB3/YidC family.</text>
</comment>
<dbReference type="InterPro" id="IPR047196">
    <property type="entry name" value="YidC_ALB_C"/>
</dbReference>
<keyword evidence="3" id="KW-1003">Cell membrane</keyword>
<keyword evidence="6 10" id="KW-1133">Transmembrane helix</keyword>
<dbReference type="GO" id="GO:0015031">
    <property type="term" value="P:protein transport"/>
    <property type="evidence" value="ECO:0007669"/>
    <property type="project" value="UniProtKB-KW"/>
</dbReference>
<evidence type="ECO:0000256" key="5">
    <source>
        <dbReference type="ARBA" id="ARBA00022927"/>
    </source>
</evidence>
<dbReference type="NCBIfam" id="TIGR03592">
    <property type="entry name" value="yidC_oxa1_cterm"/>
    <property type="match status" value="1"/>
</dbReference>
<evidence type="ECO:0000259" key="11">
    <source>
        <dbReference type="Pfam" id="PF02096"/>
    </source>
</evidence>
<dbReference type="InterPro" id="IPR001708">
    <property type="entry name" value="YidC/ALB3/OXA1/COX18"/>
</dbReference>
<keyword evidence="8" id="KW-0143">Chaperone</keyword>
<evidence type="ECO:0000256" key="2">
    <source>
        <dbReference type="ARBA" id="ARBA00022448"/>
    </source>
</evidence>
<evidence type="ECO:0000313" key="13">
    <source>
        <dbReference type="Proteomes" id="UP000229098"/>
    </source>
</evidence>
<feature type="transmembrane region" description="Helical" evidence="10">
    <location>
        <begin position="141"/>
        <end position="164"/>
    </location>
</feature>
<feature type="transmembrane region" description="Helical" evidence="10">
    <location>
        <begin position="95"/>
        <end position="118"/>
    </location>
</feature>
<proteinExistence type="inferred from homology"/>
<evidence type="ECO:0000256" key="9">
    <source>
        <dbReference type="RuleBase" id="RU003945"/>
    </source>
</evidence>
<dbReference type="GO" id="GO:0005886">
    <property type="term" value="C:plasma membrane"/>
    <property type="evidence" value="ECO:0007669"/>
    <property type="project" value="UniProtKB-SubCell"/>
</dbReference>
<comment type="caution">
    <text evidence="12">The sequence shown here is derived from an EMBL/GenBank/DDBJ whole genome shotgun (WGS) entry which is preliminary data.</text>
</comment>
<feature type="transmembrane region" description="Helical" evidence="10">
    <location>
        <begin position="20"/>
        <end position="47"/>
    </location>
</feature>
<reference evidence="13" key="1">
    <citation type="submission" date="2017-09" db="EMBL/GenBank/DDBJ databases">
        <title>Depth-based differentiation of microbial function through sediment-hosted aquifers and enrichment of novel symbionts in the deep terrestrial subsurface.</title>
        <authorList>
            <person name="Probst A.J."/>
            <person name="Ladd B."/>
            <person name="Jarett J.K."/>
            <person name="Geller-Mcgrath D.E."/>
            <person name="Sieber C.M.K."/>
            <person name="Emerson J.B."/>
            <person name="Anantharaman K."/>
            <person name="Thomas B.C."/>
            <person name="Malmstrom R."/>
            <person name="Stieglmeier M."/>
            <person name="Klingl A."/>
            <person name="Woyke T."/>
            <person name="Ryan C.M."/>
            <person name="Banfield J.F."/>
        </authorList>
    </citation>
    <scope>NUCLEOTIDE SEQUENCE [LARGE SCALE GENOMIC DNA]</scope>
</reference>
<evidence type="ECO:0000256" key="4">
    <source>
        <dbReference type="ARBA" id="ARBA00022692"/>
    </source>
</evidence>
<organism evidence="12 13">
    <name type="scientific">Candidatus Ryanbacteria bacterium CG10_big_fil_rev_8_21_14_0_10_43_42</name>
    <dbReference type="NCBI Taxonomy" id="1974864"/>
    <lineage>
        <taxon>Bacteria</taxon>
        <taxon>Candidatus Ryaniibacteriota</taxon>
    </lineage>
</organism>
<evidence type="ECO:0000256" key="3">
    <source>
        <dbReference type="ARBA" id="ARBA00022475"/>
    </source>
</evidence>
<dbReference type="PANTHER" id="PTHR12428:SF65">
    <property type="entry name" value="CYTOCHROME C OXIDASE ASSEMBLY PROTEIN COX18, MITOCHONDRIAL"/>
    <property type="match status" value="1"/>
</dbReference>
<dbReference type="PANTHER" id="PTHR12428">
    <property type="entry name" value="OXA1"/>
    <property type="match status" value="1"/>
</dbReference>
<dbReference type="EMBL" id="PFEF01000008">
    <property type="protein sequence ID" value="PJE64210.1"/>
    <property type="molecule type" value="Genomic_DNA"/>
</dbReference>
<dbReference type="GO" id="GO:0051205">
    <property type="term" value="P:protein insertion into membrane"/>
    <property type="evidence" value="ECO:0007669"/>
    <property type="project" value="TreeGrafter"/>
</dbReference>
<keyword evidence="7 10" id="KW-0472">Membrane</keyword>
<protein>
    <recommendedName>
        <fullName evidence="11">Membrane insertase YidC/Oxa/ALB C-terminal domain-containing protein</fullName>
    </recommendedName>
</protein>
<dbReference type="AlphaFoldDB" id="A0A2M8KWB8"/>
<sequence length="265" mass="29799">MNIFITLYNEILHKPLLNALILLTTFLPFHDLGFAVIILTIAVRFLLFPFTHHSVKAQAKMRTLEPKISQIRQEHKDNQQEQGQKIMALYKEHGVNPFSGCLMLIVQLPILIALYHVFGAGLNMETIPGELYSFVALPETIHTMFFGVIDLMEASVFVAALAAITQFIQMKLAMPPSPKTPPKESSSGMPDISRIMTSQMMYVMPIVIFIIGLRFPAAVALYWTTMNLFAIIHESIVRRKAQIIMATSSQDHEPERNNAGDTKSS</sequence>
<evidence type="ECO:0000256" key="1">
    <source>
        <dbReference type="ARBA" id="ARBA00004651"/>
    </source>
</evidence>
<comment type="subcellular location">
    <subcellularLocation>
        <location evidence="1">Cell membrane</location>
        <topology evidence="1">Multi-pass membrane protein</topology>
    </subcellularLocation>
    <subcellularLocation>
        <location evidence="9">Membrane</location>
        <topology evidence="9">Multi-pass membrane protein</topology>
    </subcellularLocation>
</comment>
<evidence type="ECO:0000313" key="12">
    <source>
        <dbReference type="EMBL" id="PJE64210.1"/>
    </source>
</evidence>
<dbReference type="CDD" id="cd20070">
    <property type="entry name" value="5TM_YidC_Alb3"/>
    <property type="match status" value="1"/>
</dbReference>
<dbReference type="Proteomes" id="UP000229098">
    <property type="component" value="Unassembled WGS sequence"/>
</dbReference>
<feature type="transmembrane region" description="Helical" evidence="10">
    <location>
        <begin position="202"/>
        <end position="223"/>
    </location>
</feature>
<evidence type="ECO:0000256" key="6">
    <source>
        <dbReference type="ARBA" id="ARBA00022989"/>
    </source>
</evidence>